<evidence type="ECO:0000256" key="7">
    <source>
        <dbReference type="ARBA" id="ARBA00023286"/>
    </source>
</evidence>
<dbReference type="Gene3D" id="1.10.287.70">
    <property type="match status" value="1"/>
</dbReference>
<dbReference type="PROSITE" id="PS00888">
    <property type="entry name" value="CNMP_BINDING_1"/>
    <property type="match status" value="1"/>
</dbReference>
<evidence type="ECO:0000256" key="9">
    <source>
        <dbReference type="SAM" id="MobiDB-lite"/>
    </source>
</evidence>
<dbReference type="SUPFAM" id="SSF81324">
    <property type="entry name" value="Voltage-gated potassium channels"/>
    <property type="match status" value="1"/>
</dbReference>
<feature type="compositionally biased region" description="Acidic residues" evidence="9">
    <location>
        <begin position="886"/>
        <end position="901"/>
    </location>
</feature>
<feature type="region of interest" description="Disordered" evidence="9">
    <location>
        <begin position="837"/>
        <end position="901"/>
    </location>
</feature>
<keyword evidence="7" id="KW-1071">Ligand-gated ion channel</keyword>
<evidence type="ECO:0000313" key="12">
    <source>
        <dbReference type="EMBL" id="CAH1780519.1"/>
    </source>
</evidence>
<keyword evidence="3 10" id="KW-0812">Transmembrane</keyword>
<dbReference type="Gene3D" id="2.60.120.10">
    <property type="entry name" value="Jelly Rolls"/>
    <property type="match status" value="1"/>
</dbReference>
<evidence type="ECO:0000256" key="3">
    <source>
        <dbReference type="ARBA" id="ARBA00022692"/>
    </source>
</evidence>
<dbReference type="PANTHER" id="PTHR45638">
    <property type="entry name" value="CYCLIC NUCLEOTIDE-GATED CATION CHANNEL SUBUNIT A"/>
    <property type="match status" value="1"/>
</dbReference>
<dbReference type="FunFam" id="2.60.120.10:FF:000078">
    <property type="entry name" value="Cyclic nucleotide-gated channel"/>
    <property type="match status" value="1"/>
</dbReference>
<dbReference type="FunFam" id="1.10.287.630:FF:000001">
    <property type="entry name" value="Cyclic nucleotide-gated channel alpha 3"/>
    <property type="match status" value="1"/>
</dbReference>
<feature type="transmembrane region" description="Helical" evidence="10">
    <location>
        <begin position="284"/>
        <end position="305"/>
    </location>
</feature>
<evidence type="ECO:0000256" key="5">
    <source>
        <dbReference type="ARBA" id="ARBA00023065"/>
    </source>
</evidence>
<feature type="compositionally biased region" description="Acidic residues" evidence="9">
    <location>
        <begin position="842"/>
        <end position="874"/>
    </location>
</feature>
<dbReference type="CDD" id="cd00038">
    <property type="entry name" value="CAP_ED"/>
    <property type="match status" value="1"/>
</dbReference>
<gene>
    <name evidence="12" type="ORF">OFUS_LOCUS7207</name>
</gene>
<dbReference type="Gene3D" id="1.10.287.630">
    <property type="entry name" value="Helix hairpin bin"/>
    <property type="match status" value="1"/>
</dbReference>
<feature type="region of interest" description="Disordered" evidence="9">
    <location>
        <begin position="923"/>
        <end position="1064"/>
    </location>
</feature>
<organism evidence="12 13">
    <name type="scientific">Owenia fusiformis</name>
    <name type="common">Polychaete worm</name>
    <dbReference type="NCBI Taxonomy" id="6347"/>
    <lineage>
        <taxon>Eukaryota</taxon>
        <taxon>Metazoa</taxon>
        <taxon>Spiralia</taxon>
        <taxon>Lophotrochozoa</taxon>
        <taxon>Annelida</taxon>
        <taxon>Polychaeta</taxon>
        <taxon>Sedentaria</taxon>
        <taxon>Canalipalpata</taxon>
        <taxon>Sabellida</taxon>
        <taxon>Oweniida</taxon>
        <taxon>Oweniidae</taxon>
        <taxon>Owenia</taxon>
    </lineage>
</organism>
<dbReference type="PROSITE" id="PS00889">
    <property type="entry name" value="CNMP_BINDING_2"/>
    <property type="match status" value="1"/>
</dbReference>
<dbReference type="GO" id="GO:0017071">
    <property type="term" value="C:intracellular cyclic nucleotide activated cation channel complex"/>
    <property type="evidence" value="ECO:0007669"/>
    <property type="project" value="TreeGrafter"/>
</dbReference>
<dbReference type="InterPro" id="IPR000595">
    <property type="entry name" value="cNMP-bd_dom"/>
</dbReference>
<sequence>MPISPRLGVPKTASRADLQQLVQDDEQNPNTPMIQVTHPNIPQNKEGLSNPVFTFEDAELAKKQETPSKDEENVLTHRRGSYNSLTVPENGPGIKRLSISSNGQAADNDTGGLKPTISIDQLSTPRTPVRSPSVRSNWSELAKLSNRRPSLGSVACSESGSAAGGSYISGVSSSMSDRLRDLFRKFTSRTEKIRERTVQPPTPSLSSLDDDKSVLSGFDNENEAPPQRQHRLNSFIPLASPANTDASDPIKEEKHCGIGRCRIKIPKFLWRCRFPTTIDPQSQLYLFWLFIVTLAFMYNSWVILLRAAFPYQTPATLPYWLTFDYLCDLIYLLDIVLFKPRIKFINQGMLEHNPKETRKHYIKKKDFKLDVASLLPLDFFYFLTGLSNGRATLLRLPRMLKLKSFWEFYERIDQSAKSVHLIRIAKTLTYMIYLIHVETCGYYAVSEYEGINSTQWTYNGEGTSYIRCLYLATKTATSIGNNPLPSNNLEYMFMCLYWLSGVFVFALLIGQIRDIFQAATAVKTNYRKTMDDTMRYMQSLNVPPELQEKVRMWFNYNWEQQKTLNENSLLQALPKKIRADLAINVHFSTLCKVHLFQDCDKNLLYDLVLKLKPQLYLPDDYICRKGEVGTEMYIVMQGQVEVVGGPDGQTVLATLHEGSVFGEISLLALAGGNRRTADVRSKGFSNLFILSKSAFEEAMRDYPEAQKLLKKRAKKLLAQNAAKNKSAEAAKEKTEVVIKGRASTPKLFSAVIKAVRPDSRVHSMMKGRKLLTNQKSLDSTLSNGDLVPNEKDEIRKAMENTDKETGEIVEEGDQQKEFGDSELDELADDILKSTIANKNDLDGDDDNNAFMAEEDDEDVLIDDDDDDGMDDDVPNIDNLGEIALPDTDDTDDSDEDAPPFEDTIIDDAETLLDKVLEDQTLLEATLDDELDDEIVRKDDGAKRDSKDSGVPSSKSRKSLKDGSKESINETVQEAMIEFADVIEPPRASSSHEKPRSGSGNRVSPSTSSDTRQDHIPLENQVTIDVMIHRERTPTPLPPSHRGLDNPAYEGDKKKKSRDEDETIV</sequence>
<comment type="caution">
    <text evidence="12">The sequence shown here is derived from an EMBL/GenBank/DDBJ whole genome shotgun (WGS) entry which is preliminary data.</text>
</comment>
<feature type="region of interest" description="Disordered" evidence="9">
    <location>
        <begin position="191"/>
        <end position="211"/>
    </location>
</feature>
<dbReference type="SMART" id="SM00100">
    <property type="entry name" value="cNMP"/>
    <property type="match status" value="1"/>
</dbReference>
<dbReference type="InterPro" id="IPR005821">
    <property type="entry name" value="Ion_trans_dom"/>
</dbReference>
<feature type="compositionally biased region" description="Low complexity" evidence="9">
    <location>
        <begin position="152"/>
        <end position="172"/>
    </location>
</feature>
<keyword evidence="2" id="KW-0813">Transport</keyword>
<feature type="compositionally biased region" description="Basic and acidic residues" evidence="9">
    <location>
        <begin position="1049"/>
        <end position="1058"/>
    </location>
</feature>
<dbReference type="GO" id="GO:0030553">
    <property type="term" value="F:cGMP binding"/>
    <property type="evidence" value="ECO:0007669"/>
    <property type="project" value="TreeGrafter"/>
</dbReference>
<feature type="compositionally biased region" description="Polar residues" evidence="9">
    <location>
        <begin position="997"/>
        <end position="1009"/>
    </location>
</feature>
<feature type="compositionally biased region" description="Basic and acidic residues" evidence="9">
    <location>
        <begin position="933"/>
        <end position="947"/>
    </location>
</feature>
<evidence type="ECO:0000256" key="8">
    <source>
        <dbReference type="ARBA" id="ARBA00023303"/>
    </source>
</evidence>
<keyword evidence="5" id="KW-0406">Ion transport</keyword>
<evidence type="ECO:0000256" key="10">
    <source>
        <dbReference type="SAM" id="Phobius"/>
    </source>
</evidence>
<protein>
    <recommendedName>
        <fullName evidence="11">Cyclic nucleotide-binding domain-containing protein</fullName>
    </recommendedName>
</protein>
<dbReference type="FunFam" id="1.10.287.70:FF:000072">
    <property type="entry name" value="Cyclic nucleotide gated channel beta 3"/>
    <property type="match status" value="1"/>
</dbReference>
<dbReference type="InterPro" id="IPR050866">
    <property type="entry name" value="CNG_cation_channel"/>
</dbReference>
<dbReference type="Proteomes" id="UP000749559">
    <property type="component" value="Unassembled WGS sequence"/>
</dbReference>
<dbReference type="GO" id="GO:0005222">
    <property type="term" value="F:intracellularly cAMP-activated cation channel activity"/>
    <property type="evidence" value="ECO:0007669"/>
    <property type="project" value="TreeGrafter"/>
</dbReference>
<feature type="compositionally biased region" description="Basic and acidic residues" evidence="9">
    <location>
        <begin position="958"/>
        <end position="967"/>
    </location>
</feature>
<name>A0A8S4NGI0_OWEFU</name>
<evidence type="ECO:0000256" key="1">
    <source>
        <dbReference type="ARBA" id="ARBA00004141"/>
    </source>
</evidence>
<evidence type="ECO:0000256" key="4">
    <source>
        <dbReference type="ARBA" id="ARBA00022989"/>
    </source>
</evidence>
<proteinExistence type="predicted"/>
<dbReference type="AlphaFoldDB" id="A0A8S4NGI0"/>
<evidence type="ECO:0000259" key="11">
    <source>
        <dbReference type="PROSITE" id="PS50042"/>
    </source>
</evidence>
<dbReference type="PANTHER" id="PTHR45638:SF1">
    <property type="entry name" value="CYCLIC NUCLEOTIDE-GATED ION CHANNEL SUBUNIT B, ISOFORM A"/>
    <property type="match status" value="1"/>
</dbReference>
<evidence type="ECO:0000313" key="13">
    <source>
        <dbReference type="Proteomes" id="UP000749559"/>
    </source>
</evidence>
<feature type="domain" description="Cyclic nucleotide-binding" evidence="11">
    <location>
        <begin position="595"/>
        <end position="699"/>
    </location>
</feature>
<dbReference type="GO" id="GO:0005223">
    <property type="term" value="F:intracellularly cGMP-activated cation channel activity"/>
    <property type="evidence" value="ECO:0007669"/>
    <property type="project" value="TreeGrafter"/>
</dbReference>
<dbReference type="Pfam" id="PF00520">
    <property type="entry name" value="Ion_trans"/>
    <property type="match status" value="1"/>
</dbReference>
<dbReference type="GO" id="GO:0005886">
    <property type="term" value="C:plasma membrane"/>
    <property type="evidence" value="ECO:0007669"/>
    <property type="project" value="TreeGrafter"/>
</dbReference>
<feature type="compositionally biased region" description="Polar residues" evidence="9">
    <location>
        <begin position="98"/>
        <end position="107"/>
    </location>
</feature>
<keyword evidence="8" id="KW-0407">Ion channel</keyword>
<dbReference type="PROSITE" id="PS50042">
    <property type="entry name" value="CNMP_BINDING_3"/>
    <property type="match status" value="1"/>
</dbReference>
<dbReference type="InterPro" id="IPR018490">
    <property type="entry name" value="cNMP-bd_dom_sf"/>
</dbReference>
<dbReference type="InterPro" id="IPR014710">
    <property type="entry name" value="RmlC-like_jellyroll"/>
</dbReference>
<comment type="subcellular location">
    <subcellularLocation>
        <location evidence="1">Membrane</location>
        <topology evidence="1">Multi-pass membrane protein</topology>
    </subcellularLocation>
</comment>
<dbReference type="EMBL" id="CAIIXF020000003">
    <property type="protein sequence ID" value="CAH1780519.1"/>
    <property type="molecule type" value="Genomic_DNA"/>
</dbReference>
<dbReference type="SUPFAM" id="SSF51206">
    <property type="entry name" value="cAMP-binding domain-like"/>
    <property type="match status" value="1"/>
</dbReference>
<feature type="region of interest" description="Disordered" evidence="9">
    <location>
        <begin position="22"/>
        <end position="45"/>
    </location>
</feature>
<feature type="transmembrane region" description="Helical" evidence="10">
    <location>
        <begin position="317"/>
        <end position="338"/>
    </location>
</feature>
<dbReference type="InterPro" id="IPR018488">
    <property type="entry name" value="cNMP-bd_CS"/>
</dbReference>
<feature type="region of interest" description="Disordered" evidence="9">
    <location>
        <begin position="82"/>
        <end position="172"/>
    </location>
</feature>
<keyword evidence="6 10" id="KW-0472">Membrane</keyword>
<feature type="compositionally biased region" description="Polar residues" evidence="9">
    <location>
        <begin position="28"/>
        <end position="45"/>
    </location>
</feature>
<evidence type="ECO:0000256" key="6">
    <source>
        <dbReference type="ARBA" id="ARBA00023136"/>
    </source>
</evidence>
<dbReference type="OrthoDB" id="421226at2759"/>
<dbReference type="GO" id="GO:0044877">
    <property type="term" value="F:protein-containing complex binding"/>
    <property type="evidence" value="ECO:0007669"/>
    <property type="project" value="TreeGrafter"/>
</dbReference>
<reference evidence="12" key="1">
    <citation type="submission" date="2022-03" db="EMBL/GenBank/DDBJ databases">
        <authorList>
            <person name="Martin C."/>
        </authorList>
    </citation>
    <scope>NUCLEOTIDE SEQUENCE</scope>
</reference>
<keyword evidence="4 10" id="KW-1133">Transmembrane helix</keyword>
<accession>A0A8S4NGI0</accession>
<keyword evidence="13" id="KW-1185">Reference proteome</keyword>
<evidence type="ECO:0000256" key="2">
    <source>
        <dbReference type="ARBA" id="ARBA00022448"/>
    </source>
</evidence>
<dbReference type="Pfam" id="PF00027">
    <property type="entry name" value="cNMP_binding"/>
    <property type="match status" value="1"/>
</dbReference>